<evidence type="ECO:0000313" key="1">
    <source>
        <dbReference type="EMBL" id="KAJ1900152.1"/>
    </source>
</evidence>
<dbReference type="EMBL" id="JANBPG010000098">
    <property type="protein sequence ID" value="KAJ1900152.1"/>
    <property type="molecule type" value="Genomic_DNA"/>
</dbReference>
<gene>
    <name evidence="1" type="ORF">LPJ66_001645</name>
</gene>
<accession>A0ACC1ISL4</accession>
<name>A0ACC1ISL4_9FUNG</name>
<keyword evidence="2" id="KW-1185">Reference proteome</keyword>
<sequence length="302" mass="32019">MLRPVLLLQRRPIPPFFALRALKPKPTSAASPLGHAQLLSQQRRYSSRTPFGRPSPFRWIRPLAYTAGGIALVAVGWPVLRYVFAGGLAYGAMRLVRLWVLVRKLDKTIGTAQASFPGGSGALGGQSPLGALLKNMLALFGGFAGMRGAGAAVSPLCVGAMRSVAESSFRASCVSDSKVTAMIHEALGYVGLADEFALGEPMDVQSSTVVLNGQGKSRLEAVFPVFVDGAATNLFVQALANVMTDAGAVDVDGVRVWARMASGEVAETSIGVVHEGEEDEGDDTDDQKKGRRKVQDAEYKDL</sequence>
<organism evidence="1 2">
    <name type="scientific">Kickxella alabastrina</name>
    <dbReference type="NCBI Taxonomy" id="61397"/>
    <lineage>
        <taxon>Eukaryota</taxon>
        <taxon>Fungi</taxon>
        <taxon>Fungi incertae sedis</taxon>
        <taxon>Zoopagomycota</taxon>
        <taxon>Kickxellomycotina</taxon>
        <taxon>Kickxellomycetes</taxon>
        <taxon>Kickxellales</taxon>
        <taxon>Kickxellaceae</taxon>
        <taxon>Kickxella</taxon>
    </lineage>
</organism>
<reference evidence="1" key="1">
    <citation type="submission" date="2022-07" db="EMBL/GenBank/DDBJ databases">
        <title>Phylogenomic reconstructions and comparative analyses of Kickxellomycotina fungi.</title>
        <authorList>
            <person name="Reynolds N.K."/>
            <person name="Stajich J.E."/>
            <person name="Barry K."/>
            <person name="Grigoriev I.V."/>
            <person name="Crous P."/>
            <person name="Smith M.E."/>
        </authorList>
    </citation>
    <scope>NUCLEOTIDE SEQUENCE</scope>
    <source>
        <strain evidence="1">Benny 63K</strain>
    </source>
</reference>
<comment type="caution">
    <text evidence="1">The sequence shown here is derived from an EMBL/GenBank/DDBJ whole genome shotgun (WGS) entry which is preliminary data.</text>
</comment>
<protein>
    <submittedName>
        <fullName evidence="1">Uncharacterized protein</fullName>
    </submittedName>
</protein>
<proteinExistence type="predicted"/>
<dbReference type="Proteomes" id="UP001150581">
    <property type="component" value="Unassembled WGS sequence"/>
</dbReference>
<evidence type="ECO:0000313" key="2">
    <source>
        <dbReference type="Proteomes" id="UP001150581"/>
    </source>
</evidence>